<dbReference type="GO" id="GO:0016757">
    <property type="term" value="F:glycosyltransferase activity"/>
    <property type="evidence" value="ECO:0007669"/>
    <property type="project" value="InterPro"/>
</dbReference>
<name>A0A1F8B5M0_9BACT</name>
<dbReference type="SUPFAM" id="SSF53756">
    <property type="entry name" value="UDP-Glycosyltransferase/glycogen phosphorylase"/>
    <property type="match status" value="1"/>
</dbReference>
<dbReference type="InterPro" id="IPR001296">
    <property type="entry name" value="Glyco_trans_1"/>
</dbReference>
<dbReference type="Pfam" id="PF00534">
    <property type="entry name" value="Glycos_transf_1"/>
    <property type="match status" value="1"/>
</dbReference>
<evidence type="ECO:0000313" key="4">
    <source>
        <dbReference type="Proteomes" id="UP000176404"/>
    </source>
</evidence>
<dbReference type="EMBL" id="MGHD01000022">
    <property type="protein sequence ID" value="OGM59297.1"/>
    <property type="molecule type" value="Genomic_DNA"/>
</dbReference>
<dbReference type="AlphaFoldDB" id="A0A1F8B5M0"/>
<feature type="domain" description="Glycosyl transferase family 1" evidence="2">
    <location>
        <begin position="231"/>
        <end position="377"/>
    </location>
</feature>
<sequence length="398" mass="45821">MQYDKVALVYDRVNKWGGAERVLLMLHEMFPDAPLYTSVYSREKAPWANVFPEVIPSFLQKFSFLRDRHELLAPLMSLAFESFDFSGYDLVISVTSEAAKGVITKPGTLHVCYCLTPTRYLWSHYELYFKNAVFRAVTKPLVFYLKHWDLIAAQRPDEMVAISLAVRERIRKYYAREVKLIFPPLSFKRSVFGDSSVDRDRQNPEVSYLFHSKGGMSLTHQGRMRRRRDSKSKGFYLVVSRLVKYKRVDLVIEALNELGHRLIIVGSGKEEGRLKKMAGRNIKFVKNLTDSELAGYYQNARALIFPQEEDFGLVSVEAQAAGCSVIAYGVGGALDTVIDTKTGIFFDKQDKKSLISAINRFEKLKFSRNELLRNAKRFTEKKFKKEFLKVIGNVRKKL</sequence>
<dbReference type="STRING" id="1802517.A2892_05545"/>
<keyword evidence="1" id="KW-0808">Transferase</keyword>
<evidence type="ECO:0000313" key="3">
    <source>
        <dbReference type="EMBL" id="OGM59297.1"/>
    </source>
</evidence>
<dbReference type="PANTHER" id="PTHR46401">
    <property type="entry name" value="GLYCOSYLTRANSFERASE WBBK-RELATED"/>
    <property type="match status" value="1"/>
</dbReference>
<gene>
    <name evidence="3" type="ORF">A2892_05545</name>
</gene>
<proteinExistence type="predicted"/>
<protein>
    <recommendedName>
        <fullName evidence="2">Glycosyl transferase family 1 domain-containing protein</fullName>
    </recommendedName>
</protein>
<dbReference type="Proteomes" id="UP000176404">
    <property type="component" value="Unassembled WGS sequence"/>
</dbReference>
<evidence type="ECO:0000259" key="2">
    <source>
        <dbReference type="Pfam" id="PF00534"/>
    </source>
</evidence>
<dbReference type="GO" id="GO:0009103">
    <property type="term" value="P:lipopolysaccharide biosynthetic process"/>
    <property type="evidence" value="ECO:0007669"/>
    <property type="project" value="TreeGrafter"/>
</dbReference>
<dbReference type="Gene3D" id="3.40.50.2000">
    <property type="entry name" value="Glycogen Phosphorylase B"/>
    <property type="match status" value="1"/>
</dbReference>
<evidence type="ECO:0000256" key="1">
    <source>
        <dbReference type="ARBA" id="ARBA00022679"/>
    </source>
</evidence>
<dbReference type="PANTHER" id="PTHR46401:SF2">
    <property type="entry name" value="GLYCOSYLTRANSFERASE WBBK-RELATED"/>
    <property type="match status" value="1"/>
</dbReference>
<organism evidence="3 4">
    <name type="scientific">Candidatus Woesebacteria bacterium RIFCSPLOWO2_01_FULL_39_10b</name>
    <dbReference type="NCBI Taxonomy" id="1802517"/>
    <lineage>
        <taxon>Bacteria</taxon>
        <taxon>Candidatus Woeseibacteriota</taxon>
    </lineage>
</organism>
<reference evidence="3 4" key="1">
    <citation type="journal article" date="2016" name="Nat. Commun.">
        <title>Thousands of microbial genomes shed light on interconnected biogeochemical processes in an aquifer system.</title>
        <authorList>
            <person name="Anantharaman K."/>
            <person name="Brown C.T."/>
            <person name="Hug L.A."/>
            <person name="Sharon I."/>
            <person name="Castelle C.J."/>
            <person name="Probst A.J."/>
            <person name="Thomas B.C."/>
            <person name="Singh A."/>
            <person name="Wilkins M.J."/>
            <person name="Karaoz U."/>
            <person name="Brodie E.L."/>
            <person name="Williams K.H."/>
            <person name="Hubbard S.S."/>
            <person name="Banfield J.F."/>
        </authorList>
    </citation>
    <scope>NUCLEOTIDE SEQUENCE [LARGE SCALE GENOMIC DNA]</scope>
</reference>
<comment type="caution">
    <text evidence="3">The sequence shown here is derived from an EMBL/GenBank/DDBJ whole genome shotgun (WGS) entry which is preliminary data.</text>
</comment>
<accession>A0A1F8B5M0</accession>